<feature type="transmembrane region" description="Helical" evidence="1">
    <location>
        <begin position="86"/>
        <end position="112"/>
    </location>
</feature>
<feature type="transmembrane region" description="Helical" evidence="1">
    <location>
        <begin position="6"/>
        <end position="26"/>
    </location>
</feature>
<organism evidence="2">
    <name type="scientific">viral metagenome</name>
    <dbReference type="NCBI Taxonomy" id="1070528"/>
    <lineage>
        <taxon>unclassified sequences</taxon>
        <taxon>metagenomes</taxon>
        <taxon>organismal metagenomes</taxon>
    </lineage>
</organism>
<feature type="transmembrane region" description="Helical" evidence="1">
    <location>
        <begin position="47"/>
        <end position="71"/>
    </location>
</feature>
<dbReference type="EMBL" id="MN740918">
    <property type="protein sequence ID" value="QHU17819.1"/>
    <property type="molecule type" value="Genomic_DNA"/>
</dbReference>
<sequence length="158" mass="18686">MNGKYIIQILLSIISFGILLSVYYYLEQMKECACFVENQHPKYKVNVEFLQLYQILEMVSLGIFIIFITMYKRQLFKGGSKSGMKFFVILSVILFLFISGYVSLNSILMYFISKKDCVCMNKWQKYIVYIQGVYNSIYFLRILFAFVFALLLITFNMK</sequence>
<name>A0A6C0KJL4_9ZZZZ</name>
<keyword evidence="1" id="KW-1133">Transmembrane helix</keyword>
<dbReference type="AlphaFoldDB" id="A0A6C0KJL4"/>
<accession>A0A6C0KJL4</accession>
<reference evidence="2" key="1">
    <citation type="journal article" date="2020" name="Nature">
        <title>Giant virus diversity and host interactions through global metagenomics.</title>
        <authorList>
            <person name="Schulz F."/>
            <person name="Roux S."/>
            <person name="Paez-Espino D."/>
            <person name="Jungbluth S."/>
            <person name="Walsh D.A."/>
            <person name="Denef V.J."/>
            <person name="McMahon K.D."/>
            <person name="Konstantinidis K.T."/>
            <person name="Eloe-Fadrosh E.A."/>
            <person name="Kyrpides N.C."/>
            <person name="Woyke T."/>
        </authorList>
    </citation>
    <scope>NUCLEOTIDE SEQUENCE</scope>
    <source>
        <strain evidence="2">GVMAG-S-3300012919-55</strain>
    </source>
</reference>
<evidence type="ECO:0000256" key="1">
    <source>
        <dbReference type="SAM" id="Phobius"/>
    </source>
</evidence>
<proteinExistence type="predicted"/>
<evidence type="ECO:0000313" key="2">
    <source>
        <dbReference type="EMBL" id="QHU17819.1"/>
    </source>
</evidence>
<keyword evidence="1" id="KW-0812">Transmembrane</keyword>
<keyword evidence="1" id="KW-0472">Membrane</keyword>
<feature type="transmembrane region" description="Helical" evidence="1">
    <location>
        <begin position="133"/>
        <end position="155"/>
    </location>
</feature>
<protein>
    <submittedName>
        <fullName evidence="2">Uncharacterized protein</fullName>
    </submittedName>
</protein>